<proteinExistence type="predicted"/>
<name>A0AAQ3SL00_PASNO</name>
<organism evidence="2 3">
    <name type="scientific">Paspalum notatum var. saurae</name>
    <dbReference type="NCBI Taxonomy" id="547442"/>
    <lineage>
        <taxon>Eukaryota</taxon>
        <taxon>Viridiplantae</taxon>
        <taxon>Streptophyta</taxon>
        <taxon>Embryophyta</taxon>
        <taxon>Tracheophyta</taxon>
        <taxon>Spermatophyta</taxon>
        <taxon>Magnoliopsida</taxon>
        <taxon>Liliopsida</taxon>
        <taxon>Poales</taxon>
        <taxon>Poaceae</taxon>
        <taxon>PACMAD clade</taxon>
        <taxon>Panicoideae</taxon>
        <taxon>Andropogonodae</taxon>
        <taxon>Paspaleae</taxon>
        <taxon>Paspalinae</taxon>
        <taxon>Paspalum</taxon>
    </lineage>
</organism>
<dbReference type="Proteomes" id="UP001341281">
    <property type="component" value="Chromosome 01"/>
</dbReference>
<dbReference type="EMBL" id="CP144745">
    <property type="protein sequence ID" value="WVZ53790.1"/>
    <property type="molecule type" value="Genomic_DNA"/>
</dbReference>
<sequence>MDALQPLPPRPCSHALRLRLQNFAAFPAPTGPAACRSLAAVIPTRALAHVGTAASLARHGQIGARGGGGSERKPAARHRPRARSTAAASAVRATEKIRRGIGVRVSTSTSFMQSSNGQHAGKRIFLPRIPLCPSNDEMFPFQFKRKQFPVRLSFAMTVNKAQGQTIPHVGVYLPEPVFSHGQLYVALSRATARTNIKILAIPAIDDNIKNKMKKQKWEEKSSTREIIRIGNPKRKKTEADTGQGYSEFSIDSLLFHYLFVCLHDTWKLTLKPDSHI</sequence>
<dbReference type="AlphaFoldDB" id="A0AAQ3SL00"/>
<evidence type="ECO:0000313" key="3">
    <source>
        <dbReference type="Proteomes" id="UP001341281"/>
    </source>
</evidence>
<reference evidence="2 3" key="1">
    <citation type="submission" date="2024-02" db="EMBL/GenBank/DDBJ databases">
        <title>High-quality chromosome-scale genome assembly of Pensacola bahiagrass (Paspalum notatum Flugge var. saurae).</title>
        <authorList>
            <person name="Vega J.M."/>
            <person name="Podio M."/>
            <person name="Orjuela J."/>
            <person name="Siena L.A."/>
            <person name="Pessino S.C."/>
            <person name="Combes M.C."/>
            <person name="Mariac C."/>
            <person name="Albertini E."/>
            <person name="Pupilli F."/>
            <person name="Ortiz J.P.A."/>
            <person name="Leblanc O."/>
        </authorList>
    </citation>
    <scope>NUCLEOTIDE SEQUENCE [LARGE SCALE GENOMIC DNA]</scope>
    <source>
        <strain evidence="2">R1</strain>
        <tissue evidence="2">Leaf</tissue>
    </source>
</reference>
<feature type="region of interest" description="Disordered" evidence="1">
    <location>
        <begin position="59"/>
        <end position="89"/>
    </location>
</feature>
<dbReference type="PANTHER" id="PTHR23274:SF51">
    <property type="entry name" value="OS03G0423850 PROTEIN"/>
    <property type="match status" value="1"/>
</dbReference>
<protein>
    <recommendedName>
        <fullName evidence="4">ATP-dependent DNA helicase</fullName>
    </recommendedName>
</protein>
<dbReference type="PANTHER" id="PTHR23274">
    <property type="entry name" value="DNA HELICASE-RELATED"/>
    <property type="match status" value="1"/>
</dbReference>
<dbReference type="CDD" id="cd18809">
    <property type="entry name" value="SF1_C_RecD"/>
    <property type="match status" value="1"/>
</dbReference>
<dbReference type="InterPro" id="IPR027417">
    <property type="entry name" value="P-loop_NTPase"/>
</dbReference>
<dbReference type="Gene3D" id="3.40.50.300">
    <property type="entry name" value="P-loop containing nucleotide triphosphate hydrolases"/>
    <property type="match status" value="1"/>
</dbReference>
<evidence type="ECO:0000256" key="1">
    <source>
        <dbReference type="SAM" id="MobiDB-lite"/>
    </source>
</evidence>
<dbReference type="GO" id="GO:0005657">
    <property type="term" value="C:replication fork"/>
    <property type="evidence" value="ECO:0007669"/>
    <property type="project" value="TreeGrafter"/>
</dbReference>
<dbReference type="SUPFAM" id="SSF52540">
    <property type="entry name" value="P-loop containing nucleoside triphosphate hydrolases"/>
    <property type="match status" value="1"/>
</dbReference>
<accession>A0AAQ3SL00</accession>
<evidence type="ECO:0000313" key="2">
    <source>
        <dbReference type="EMBL" id="WVZ53790.1"/>
    </source>
</evidence>
<evidence type="ECO:0008006" key="4">
    <source>
        <dbReference type="Google" id="ProtNLM"/>
    </source>
</evidence>
<gene>
    <name evidence="2" type="ORF">U9M48_004685</name>
</gene>
<dbReference type="GO" id="GO:0006260">
    <property type="term" value="P:DNA replication"/>
    <property type="evidence" value="ECO:0007669"/>
    <property type="project" value="TreeGrafter"/>
</dbReference>
<dbReference type="FunFam" id="3.40.50.300:FF:002884">
    <property type="entry name" value="ATP-dependent DNA helicase"/>
    <property type="match status" value="1"/>
</dbReference>
<keyword evidence="3" id="KW-1185">Reference proteome</keyword>